<dbReference type="EMBL" id="ML119677">
    <property type="protein sequence ID" value="RPA81736.1"/>
    <property type="molecule type" value="Genomic_DNA"/>
</dbReference>
<sequence>MERDYHTIAGAPQSSRPIELKGLDADGCKWLKYPPNDKGIVYYRNTETEELTPESPDLAKDDIDAPYYPPAPPSPHLPSNQKVIASAAHSQSRYPPAPENHYPELPVPPPGWVVTGRNEEGIVTYMNEEFGEFTVEYPESDTDYPPGPPAPPSSHLRSHQIVKASTADSQSRYPPPPENHLAVRTSGGYSQGPALEGPSGYVRRHDTTAPGHPSRVVNVTSSRNYPPPLPPPAPPHTQQIHYSRESSSRDHRGQFEGPPQHVSQNEAPSSHDQPSYGKYVTVHVPFDPPSDPPKPVYPSSTRQEQNFPQLHHPQPQQPQAQLPQVPSNKHAQNNEHKQPLPYPLDDEFYRQHASQQLPQQQTSQRHSVDPMVTRAQQQPEAMLGYERNPPIPRTERPEYGGSNARQCDSSRPGFVSSTSRISTDGTEYTPSQSPATVRSGGSVSSSNAGHGTSADVKLSRGPVKSVEPEETSTPRSLMSGERVGKLLGRSGPAKAPEVDGPESMPTFIKY</sequence>
<evidence type="ECO:0000313" key="3">
    <source>
        <dbReference type="Proteomes" id="UP000275078"/>
    </source>
</evidence>
<feature type="compositionally biased region" description="Low complexity" evidence="1">
    <location>
        <begin position="308"/>
        <end position="324"/>
    </location>
</feature>
<evidence type="ECO:0000313" key="2">
    <source>
        <dbReference type="EMBL" id="RPA81736.1"/>
    </source>
</evidence>
<protein>
    <recommendedName>
        <fullName evidence="4">WW domain-containing protein</fullName>
    </recommendedName>
</protein>
<feature type="compositionally biased region" description="Polar residues" evidence="1">
    <location>
        <begin position="403"/>
        <end position="450"/>
    </location>
</feature>
<evidence type="ECO:0000256" key="1">
    <source>
        <dbReference type="SAM" id="MobiDB-lite"/>
    </source>
</evidence>
<dbReference type="AlphaFoldDB" id="A0A3N4I8E1"/>
<dbReference type="Proteomes" id="UP000275078">
    <property type="component" value="Unassembled WGS sequence"/>
</dbReference>
<feature type="compositionally biased region" description="Pro residues" evidence="1">
    <location>
        <begin position="67"/>
        <end position="76"/>
    </location>
</feature>
<feature type="compositionally biased region" description="Low complexity" evidence="1">
    <location>
        <begin position="351"/>
        <end position="364"/>
    </location>
</feature>
<feature type="compositionally biased region" description="Polar residues" evidence="1">
    <location>
        <begin position="261"/>
        <end position="273"/>
    </location>
</feature>
<feature type="compositionally biased region" description="Polar residues" evidence="1">
    <location>
        <begin position="80"/>
        <end position="93"/>
    </location>
</feature>
<proteinExistence type="predicted"/>
<gene>
    <name evidence="2" type="ORF">BJ508DRAFT_376281</name>
</gene>
<feature type="compositionally biased region" description="Pro residues" evidence="1">
    <location>
        <begin position="225"/>
        <end position="235"/>
    </location>
</feature>
<name>A0A3N4I8E1_ASCIM</name>
<feature type="compositionally biased region" description="Basic and acidic residues" evidence="1">
    <location>
        <begin position="242"/>
        <end position="254"/>
    </location>
</feature>
<organism evidence="2 3">
    <name type="scientific">Ascobolus immersus RN42</name>
    <dbReference type="NCBI Taxonomy" id="1160509"/>
    <lineage>
        <taxon>Eukaryota</taxon>
        <taxon>Fungi</taxon>
        <taxon>Dikarya</taxon>
        <taxon>Ascomycota</taxon>
        <taxon>Pezizomycotina</taxon>
        <taxon>Pezizomycetes</taxon>
        <taxon>Pezizales</taxon>
        <taxon>Ascobolaceae</taxon>
        <taxon>Ascobolus</taxon>
    </lineage>
</organism>
<evidence type="ECO:0008006" key="4">
    <source>
        <dbReference type="Google" id="ProtNLM"/>
    </source>
</evidence>
<reference evidence="2 3" key="1">
    <citation type="journal article" date="2018" name="Nat. Ecol. Evol.">
        <title>Pezizomycetes genomes reveal the molecular basis of ectomycorrhizal truffle lifestyle.</title>
        <authorList>
            <person name="Murat C."/>
            <person name="Payen T."/>
            <person name="Noel B."/>
            <person name="Kuo A."/>
            <person name="Morin E."/>
            <person name="Chen J."/>
            <person name="Kohler A."/>
            <person name="Krizsan K."/>
            <person name="Balestrini R."/>
            <person name="Da Silva C."/>
            <person name="Montanini B."/>
            <person name="Hainaut M."/>
            <person name="Levati E."/>
            <person name="Barry K.W."/>
            <person name="Belfiori B."/>
            <person name="Cichocki N."/>
            <person name="Clum A."/>
            <person name="Dockter R.B."/>
            <person name="Fauchery L."/>
            <person name="Guy J."/>
            <person name="Iotti M."/>
            <person name="Le Tacon F."/>
            <person name="Lindquist E.A."/>
            <person name="Lipzen A."/>
            <person name="Malagnac F."/>
            <person name="Mello A."/>
            <person name="Molinier V."/>
            <person name="Miyauchi S."/>
            <person name="Poulain J."/>
            <person name="Riccioni C."/>
            <person name="Rubini A."/>
            <person name="Sitrit Y."/>
            <person name="Splivallo R."/>
            <person name="Traeger S."/>
            <person name="Wang M."/>
            <person name="Zifcakova L."/>
            <person name="Wipf D."/>
            <person name="Zambonelli A."/>
            <person name="Paolocci F."/>
            <person name="Nowrousian M."/>
            <person name="Ottonello S."/>
            <person name="Baldrian P."/>
            <person name="Spatafora J.W."/>
            <person name="Henrissat B."/>
            <person name="Nagy L.G."/>
            <person name="Aury J.M."/>
            <person name="Wincker P."/>
            <person name="Grigoriev I.V."/>
            <person name="Bonfante P."/>
            <person name="Martin F.M."/>
        </authorList>
    </citation>
    <scope>NUCLEOTIDE SEQUENCE [LARGE SCALE GENOMIC DNA]</scope>
    <source>
        <strain evidence="2 3">RN42</strain>
    </source>
</reference>
<feature type="region of interest" description="Disordered" evidence="1">
    <location>
        <begin position="137"/>
        <end position="510"/>
    </location>
</feature>
<keyword evidence="3" id="KW-1185">Reference proteome</keyword>
<accession>A0A3N4I8E1</accession>
<feature type="region of interest" description="Disordered" evidence="1">
    <location>
        <begin position="48"/>
        <end position="106"/>
    </location>
</feature>
<feature type="compositionally biased region" description="Pro residues" evidence="1">
    <location>
        <begin position="286"/>
        <end position="296"/>
    </location>
</feature>